<feature type="region of interest" description="Disordered" evidence="1">
    <location>
        <begin position="1"/>
        <end position="72"/>
    </location>
</feature>
<evidence type="ECO:0000313" key="2">
    <source>
        <dbReference type="EMBL" id="KAF2852952.1"/>
    </source>
</evidence>
<dbReference type="AlphaFoldDB" id="A0A6A7BCF3"/>
<feature type="compositionally biased region" description="Polar residues" evidence="1">
    <location>
        <begin position="7"/>
        <end position="29"/>
    </location>
</feature>
<dbReference type="EMBL" id="MU006297">
    <property type="protein sequence ID" value="KAF2852952.1"/>
    <property type="molecule type" value="Genomic_DNA"/>
</dbReference>
<evidence type="ECO:0000256" key="1">
    <source>
        <dbReference type="SAM" id="MobiDB-lite"/>
    </source>
</evidence>
<dbReference type="Proteomes" id="UP000799423">
    <property type="component" value="Unassembled WGS sequence"/>
</dbReference>
<feature type="compositionally biased region" description="Polar residues" evidence="1">
    <location>
        <begin position="44"/>
        <end position="55"/>
    </location>
</feature>
<name>A0A6A7BCF3_9PLEO</name>
<evidence type="ECO:0000313" key="3">
    <source>
        <dbReference type="Proteomes" id="UP000799423"/>
    </source>
</evidence>
<organism evidence="2 3">
    <name type="scientific">Plenodomus tracheiphilus IPT5</name>
    <dbReference type="NCBI Taxonomy" id="1408161"/>
    <lineage>
        <taxon>Eukaryota</taxon>
        <taxon>Fungi</taxon>
        <taxon>Dikarya</taxon>
        <taxon>Ascomycota</taxon>
        <taxon>Pezizomycotina</taxon>
        <taxon>Dothideomycetes</taxon>
        <taxon>Pleosporomycetidae</taxon>
        <taxon>Pleosporales</taxon>
        <taxon>Pleosporineae</taxon>
        <taxon>Leptosphaeriaceae</taxon>
        <taxon>Plenodomus</taxon>
    </lineage>
</organism>
<gene>
    <name evidence="2" type="ORF">T440DRAFT_391258</name>
</gene>
<protein>
    <submittedName>
        <fullName evidence="2">Uncharacterized protein</fullName>
    </submittedName>
</protein>
<accession>A0A6A7BCF3</accession>
<keyword evidence="3" id="KW-1185">Reference proteome</keyword>
<proteinExistence type="predicted"/>
<reference evidence="2" key="1">
    <citation type="submission" date="2020-01" db="EMBL/GenBank/DDBJ databases">
        <authorList>
            <consortium name="DOE Joint Genome Institute"/>
            <person name="Haridas S."/>
            <person name="Albert R."/>
            <person name="Binder M."/>
            <person name="Bloem J."/>
            <person name="Labutti K."/>
            <person name="Salamov A."/>
            <person name="Andreopoulos B."/>
            <person name="Baker S.E."/>
            <person name="Barry K."/>
            <person name="Bills G."/>
            <person name="Bluhm B.H."/>
            <person name="Cannon C."/>
            <person name="Castanera R."/>
            <person name="Culley D.E."/>
            <person name="Daum C."/>
            <person name="Ezra D."/>
            <person name="Gonzalez J.B."/>
            <person name="Henrissat B."/>
            <person name="Kuo A."/>
            <person name="Liang C."/>
            <person name="Lipzen A."/>
            <person name="Lutzoni F."/>
            <person name="Magnuson J."/>
            <person name="Mondo S."/>
            <person name="Nolan M."/>
            <person name="Ohm R."/>
            <person name="Pangilinan J."/>
            <person name="Park H.-J."/>
            <person name="Ramirez L."/>
            <person name="Alfaro M."/>
            <person name="Sun H."/>
            <person name="Tritt A."/>
            <person name="Yoshinaga Y."/>
            <person name="Zwiers L.-H."/>
            <person name="Turgeon B.G."/>
            <person name="Goodwin S.B."/>
            <person name="Spatafora J.W."/>
            <person name="Crous P.W."/>
            <person name="Grigoriev I.V."/>
        </authorList>
    </citation>
    <scope>NUCLEOTIDE SEQUENCE</scope>
    <source>
        <strain evidence="2">IPT5</strain>
    </source>
</reference>
<feature type="compositionally biased region" description="Basic and acidic residues" evidence="1">
    <location>
        <begin position="57"/>
        <end position="72"/>
    </location>
</feature>
<sequence length="72" mass="7470">MSAPNAGRQSPDPSHQSDAQSGQAAQIPNKQGGGPSEGSEQSSDNTKTGLPSNPKEQILDQHAKDVTSKTEK</sequence>
<dbReference type="OrthoDB" id="843225at2759"/>